<gene>
    <name evidence="3" type="ORF">IMZ38_01905</name>
</gene>
<evidence type="ECO:0000313" key="3">
    <source>
        <dbReference type="EMBL" id="QOR94712.1"/>
    </source>
</evidence>
<dbReference type="OrthoDB" id="384555at2157"/>
<feature type="coiled-coil region" evidence="1">
    <location>
        <begin position="3"/>
        <end position="33"/>
    </location>
</feature>
<dbReference type="Proteomes" id="UP000593766">
    <property type="component" value="Chromosome"/>
</dbReference>
<dbReference type="RefSeq" id="WP_193436509.1">
    <property type="nucleotide sequence ID" value="NZ_CP063144.1"/>
</dbReference>
<dbReference type="AlphaFoldDB" id="A0A7M1UTV8"/>
<dbReference type="KEGG" id="tcs:IMZ38_01905"/>
<organism evidence="3 4">
    <name type="scientific">Thermosphaera chiliense</name>
    <dbReference type="NCBI Taxonomy" id="3402707"/>
    <lineage>
        <taxon>Archaea</taxon>
        <taxon>Thermoproteota</taxon>
        <taxon>Thermoprotei</taxon>
        <taxon>Desulfurococcales</taxon>
        <taxon>Desulfurococcaceae</taxon>
        <taxon>Thermosphaera</taxon>
    </lineage>
</organism>
<sequence>MLLEEEEGEVFEAEEVEAEAVEEGEEKEVVEIKVELLKQMLNISKMWRRVLSGEASIDELKETASSRAVLKPAPRAPRGGRKKASTTKEKSKSRRKGRSGKKRKARKTGK</sequence>
<keyword evidence="4" id="KW-1185">Reference proteome</keyword>
<proteinExistence type="predicted"/>
<evidence type="ECO:0000256" key="2">
    <source>
        <dbReference type="SAM" id="MobiDB-lite"/>
    </source>
</evidence>
<reference evidence="3 4" key="1">
    <citation type="submission" date="2020-10" db="EMBL/GenBank/DDBJ databases">
        <title>Complete genome sequence of Thermosphaera aggregans strain 3507.</title>
        <authorList>
            <person name="Zayulina K.S."/>
            <person name="Elcheninov A.G."/>
            <person name="Toshchakov S.V."/>
            <person name="Kublanov I.V."/>
            <person name="Kochetkova T.V."/>
        </authorList>
    </citation>
    <scope>NUCLEOTIDE SEQUENCE [LARGE SCALE GENOMIC DNA]</scope>
    <source>
        <strain evidence="3 4">3507</strain>
    </source>
</reference>
<feature type="compositionally biased region" description="Basic residues" evidence="2">
    <location>
        <begin position="78"/>
        <end position="110"/>
    </location>
</feature>
<dbReference type="GeneID" id="59454133"/>
<dbReference type="EMBL" id="CP063144">
    <property type="protein sequence ID" value="QOR94712.1"/>
    <property type="molecule type" value="Genomic_DNA"/>
</dbReference>
<keyword evidence="1" id="KW-0175">Coiled coil</keyword>
<accession>A0A7M1UTV8</accession>
<evidence type="ECO:0000256" key="1">
    <source>
        <dbReference type="SAM" id="Coils"/>
    </source>
</evidence>
<feature type="region of interest" description="Disordered" evidence="2">
    <location>
        <begin position="63"/>
        <end position="110"/>
    </location>
</feature>
<name>A0A7M1UTV8_9CREN</name>
<protein>
    <submittedName>
        <fullName evidence="3">Uncharacterized protein</fullName>
    </submittedName>
</protein>
<evidence type="ECO:0000313" key="4">
    <source>
        <dbReference type="Proteomes" id="UP000593766"/>
    </source>
</evidence>